<comment type="caution">
    <text evidence="2">The sequence shown here is derived from an EMBL/GenBank/DDBJ whole genome shotgun (WGS) entry which is preliminary data.</text>
</comment>
<gene>
    <name evidence="2" type="primary">jg19889</name>
    <name evidence="2" type="ORF">PAEG_LOCUS25486</name>
</gene>
<feature type="chain" id="PRO_5035948624" evidence="1">
    <location>
        <begin position="20"/>
        <end position="219"/>
    </location>
</feature>
<dbReference type="AlphaFoldDB" id="A0A8S4SFQ2"/>
<evidence type="ECO:0000313" key="2">
    <source>
        <dbReference type="EMBL" id="CAH2266885.1"/>
    </source>
</evidence>
<dbReference type="Proteomes" id="UP000838756">
    <property type="component" value="Unassembled WGS sequence"/>
</dbReference>
<keyword evidence="1" id="KW-0732">Signal</keyword>
<name>A0A8S4SFQ2_9NEOP</name>
<protein>
    <submittedName>
        <fullName evidence="2">Jg19889 protein</fullName>
    </submittedName>
</protein>
<evidence type="ECO:0000313" key="3">
    <source>
        <dbReference type="Proteomes" id="UP000838756"/>
    </source>
</evidence>
<dbReference type="OrthoDB" id="7333381at2759"/>
<proteinExistence type="predicted"/>
<accession>A0A8S4SFQ2</accession>
<keyword evidence="3" id="KW-1185">Reference proteome</keyword>
<feature type="signal peptide" evidence="1">
    <location>
        <begin position="1"/>
        <end position="19"/>
    </location>
</feature>
<dbReference type="EMBL" id="CAKXAJ010026325">
    <property type="protein sequence ID" value="CAH2266885.1"/>
    <property type="molecule type" value="Genomic_DNA"/>
</dbReference>
<sequence>MNTALTLYCALIIISDTNCFYVQNTSDHKDFDRQAVILRKLQNLQERDSRNSTQTTTWSEILADVLVKEMFSYKKVDTIKHISKPPEETTSFLVKAVSRVLEAYKIYVFDKMRSNYSETKVNKGTDDTTSKIGIIKNETEAMSNPNDDVEIIEPKYHGKLQGNGSLEFPDSVSDCGDGLIRDEDGNCVEPKHSKFVLSVPWQCPIGYRPDWLGYCRVSL</sequence>
<organism evidence="2 3">
    <name type="scientific">Pararge aegeria aegeria</name>
    <dbReference type="NCBI Taxonomy" id="348720"/>
    <lineage>
        <taxon>Eukaryota</taxon>
        <taxon>Metazoa</taxon>
        <taxon>Ecdysozoa</taxon>
        <taxon>Arthropoda</taxon>
        <taxon>Hexapoda</taxon>
        <taxon>Insecta</taxon>
        <taxon>Pterygota</taxon>
        <taxon>Neoptera</taxon>
        <taxon>Endopterygota</taxon>
        <taxon>Lepidoptera</taxon>
        <taxon>Glossata</taxon>
        <taxon>Ditrysia</taxon>
        <taxon>Papilionoidea</taxon>
        <taxon>Nymphalidae</taxon>
        <taxon>Satyrinae</taxon>
        <taxon>Satyrini</taxon>
        <taxon>Parargina</taxon>
        <taxon>Pararge</taxon>
    </lineage>
</organism>
<evidence type="ECO:0000256" key="1">
    <source>
        <dbReference type="SAM" id="SignalP"/>
    </source>
</evidence>
<reference evidence="2" key="1">
    <citation type="submission" date="2022-03" db="EMBL/GenBank/DDBJ databases">
        <authorList>
            <person name="Lindestad O."/>
        </authorList>
    </citation>
    <scope>NUCLEOTIDE SEQUENCE</scope>
</reference>